<dbReference type="AlphaFoldDB" id="A0A1G6V3L1"/>
<dbReference type="EMBL" id="FMZO01000009">
    <property type="protein sequence ID" value="SDD47557.1"/>
    <property type="molecule type" value="Genomic_DNA"/>
</dbReference>
<protein>
    <submittedName>
        <fullName evidence="1">Uncharacterized protein</fullName>
    </submittedName>
</protein>
<dbReference type="OrthoDB" id="9988111at2"/>
<dbReference type="Proteomes" id="UP000198757">
    <property type="component" value="Unassembled WGS sequence"/>
</dbReference>
<evidence type="ECO:0000313" key="2">
    <source>
        <dbReference type="Proteomes" id="UP000198757"/>
    </source>
</evidence>
<reference evidence="2" key="1">
    <citation type="submission" date="2016-10" db="EMBL/GenBank/DDBJ databases">
        <authorList>
            <person name="Varghese N."/>
            <person name="Submissions S."/>
        </authorList>
    </citation>
    <scope>NUCLEOTIDE SEQUENCE [LARGE SCALE GENOMIC DNA]</scope>
    <source>
        <strain evidence="2">DSM 25811 / CCM 8410 / LMG 26954 / E90</strain>
    </source>
</reference>
<gene>
    <name evidence="1" type="ORF">SAMN04487894_109164</name>
</gene>
<organism evidence="1 2">
    <name type="scientific">Niabella drilacis (strain DSM 25811 / CCM 8410 / CCUG 62505 / LMG 26954 / E90)</name>
    <dbReference type="NCBI Taxonomy" id="1285928"/>
    <lineage>
        <taxon>Bacteria</taxon>
        <taxon>Pseudomonadati</taxon>
        <taxon>Bacteroidota</taxon>
        <taxon>Chitinophagia</taxon>
        <taxon>Chitinophagales</taxon>
        <taxon>Chitinophagaceae</taxon>
        <taxon>Niabella</taxon>
    </lineage>
</organism>
<name>A0A1G6V3L1_NIADE</name>
<sequence>MRNNLILKHPSAKNRQKRKLKLAFEELEREMAAIGRHEQLMYKGGGSGSSGFDSSGFTIEGFVDYMRQNGFVVTQDSNGNYYSEGYLVMDPVMVYASYGGSGWNGSSGSGYYYYGDSGYNSGTGGDGGGGGYFSALYTSYFQTYGPQPVPTPEAGRGPWTRDSDGNIVAIPSDTYIIYEKYDISLYMQQVTLTTTGGDVIAYKVLSASDLNGNVLPLDEKYMANCYGSAFADGDYWFIDNEATQFDEFTGFTTMLSSYYESTTNLTEASLAIVYVGSQFSHAGQYNPTTGAFHGKGGGKRNKGLGQ</sequence>
<evidence type="ECO:0000313" key="1">
    <source>
        <dbReference type="EMBL" id="SDD47557.1"/>
    </source>
</evidence>
<dbReference type="RefSeq" id="WP_090391297.1">
    <property type="nucleotide sequence ID" value="NZ_FMZO01000009.1"/>
</dbReference>
<proteinExistence type="predicted"/>
<accession>A0A1G6V3L1</accession>
<keyword evidence="2" id="KW-1185">Reference proteome</keyword>